<evidence type="ECO:0000256" key="1">
    <source>
        <dbReference type="ARBA" id="ARBA00001974"/>
    </source>
</evidence>
<dbReference type="InterPro" id="IPR006311">
    <property type="entry name" value="TAT_signal"/>
</dbReference>
<dbReference type="PANTHER" id="PTHR42973">
    <property type="entry name" value="BINDING OXIDOREDUCTASE, PUTATIVE (AFU_ORTHOLOGUE AFUA_1G17690)-RELATED"/>
    <property type="match status" value="1"/>
</dbReference>
<evidence type="ECO:0000256" key="5">
    <source>
        <dbReference type="ARBA" id="ARBA00023002"/>
    </source>
</evidence>
<dbReference type="GO" id="GO:0071949">
    <property type="term" value="F:FAD binding"/>
    <property type="evidence" value="ECO:0007669"/>
    <property type="project" value="InterPro"/>
</dbReference>
<name>A0A2P8GVX3_9MICO</name>
<dbReference type="InterPro" id="IPR012951">
    <property type="entry name" value="BBE"/>
</dbReference>
<comment type="similarity">
    <text evidence="2">Belongs to the oxygen-dependent FAD-linked oxidoreductase family.</text>
</comment>
<dbReference type="InterPro" id="IPR016166">
    <property type="entry name" value="FAD-bd_PCMH"/>
</dbReference>
<dbReference type="PROSITE" id="PS51318">
    <property type="entry name" value="TAT"/>
    <property type="match status" value="1"/>
</dbReference>
<dbReference type="Pfam" id="PF08031">
    <property type="entry name" value="BBE"/>
    <property type="match status" value="1"/>
</dbReference>
<evidence type="ECO:0000313" key="10">
    <source>
        <dbReference type="Proteomes" id="UP000268291"/>
    </source>
</evidence>
<evidence type="ECO:0000256" key="3">
    <source>
        <dbReference type="ARBA" id="ARBA00022630"/>
    </source>
</evidence>
<keyword evidence="10" id="KW-1185">Reference proteome</keyword>
<sequence>MPSPASGLPVRRRTLIVGGATAFGAGALLALVGCAPEDSAVAPTQTPTPTPLTWEQFAESVDGSVLRYADPGYDTARLVQNPRYDTARPDGILLAASVDDVVAGLAFARAAGVPVALRSGGHSYPGWSAGGADGTDVPSSLVIDTSGLDAATVSGESLTVGPGARLAAVYAALGEAGRAIGSGSCGTVGIGGITLGGGVGVLSRSFGLTSDQLTEVEIVTADGRVVRANADTESDIFWACRGGGGGSIGVVTSLTFTTRAAPEVSSFSFAFPWEDAVSVLGAWEEWAPAADDRLWSTLKMLGGGRHASGPSITVSGTWTGPAEELQPLLDEFTDPLVWRFGIRATSTDPVRRSYSDAMLHYAGCSTAEECTTGSGGVLTRVSASATSSIGSRALTVAEATQLVDAVTAAAAMAGLVEGGVALDALGGAVARVAADATPVPFRNALYTVQYTATFADGTDPAPFDAFVRGTRFSMIPAWGTSAYVNYADAAVEDPARDYFGANADRLAAIKKAVDPDRVFAQPHFI</sequence>
<dbReference type="Proteomes" id="UP000268291">
    <property type="component" value="Unassembled WGS sequence"/>
</dbReference>
<evidence type="ECO:0000256" key="4">
    <source>
        <dbReference type="ARBA" id="ARBA00022827"/>
    </source>
</evidence>
<comment type="caution">
    <text evidence="7">The sequence shown here is derived from an EMBL/GenBank/DDBJ whole genome shotgun (WGS) entry which is preliminary data.</text>
</comment>
<dbReference type="Gene3D" id="3.40.462.20">
    <property type="match status" value="1"/>
</dbReference>
<reference evidence="7 9" key="1">
    <citation type="submission" date="2018-03" db="EMBL/GenBank/DDBJ databases">
        <title>Genomic Encyclopedia of Archaeal and Bacterial Type Strains, Phase II (KMG-II): from individual species to whole genera.</title>
        <authorList>
            <person name="Goeker M."/>
        </authorList>
    </citation>
    <scope>NUCLEOTIDE SEQUENCE [LARGE SCALE GENOMIC DNA]</scope>
    <source>
        <strain evidence="7 9">DSM 21548</strain>
    </source>
</reference>
<reference evidence="8 10" key="2">
    <citation type="submission" date="2018-12" db="EMBL/GenBank/DDBJ databases">
        <authorList>
            <person name="hu s."/>
            <person name="Xu Y."/>
            <person name="Xu B."/>
            <person name="Li F."/>
        </authorList>
    </citation>
    <scope>NUCLEOTIDE SEQUENCE [LARGE SCALE GENOMIC DNA]</scope>
    <source>
        <strain evidence="8 10">KSW2-17</strain>
    </source>
</reference>
<evidence type="ECO:0000313" key="9">
    <source>
        <dbReference type="Proteomes" id="UP000241203"/>
    </source>
</evidence>
<comment type="cofactor">
    <cofactor evidence="1">
        <name>FAD</name>
        <dbReference type="ChEBI" id="CHEBI:57692"/>
    </cofactor>
</comment>
<dbReference type="InterPro" id="IPR016167">
    <property type="entry name" value="FAD-bd_PCMH_sub1"/>
</dbReference>
<dbReference type="EMBL" id="PYAU01000001">
    <property type="protein sequence ID" value="PSL38112.1"/>
    <property type="molecule type" value="Genomic_DNA"/>
</dbReference>
<feature type="domain" description="FAD-binding PCMH-type" evidence="6">
    <location>
        <begin position="85"/>
        <end position="261"/>
    </location>
</feature>
<proteinExistence type="inferred from homology"/>
<protein>
    <submittedName>
        <fullName evidence="8">FAD-binding oxidoreductase</fullName>
    </submittedName>
    <submittedName>
        <fullName evidence="7">FAD/FMN-containing dehydrogenase</fullName>
    </submittedName>
</protein>
<keyword evidence="4" id="KW-0274">FAD</keyword>
<dbReference type="RefSeq" id="WP_106563169.1">
    <property type="nucleotide sequence ID" value="NZ_PYAU01000001.1"/>
</dbReference>
<evidence type="ECO:0000259" key="6">
    <source>
        <dbReference type="PROSITE" id="PS51387"/>
    </source>
</evidence>
<dbReference type="InterPro" id="IPR016169">
    <property type="entry name" value="FAD-bd_PCMH_sub2"/>
</dbReference>
<dbReference type="Gene3D" id="3.30.43.10">
    <property type="entry name" value="Uridine Diphospho-n-acetylenolpyruvylglucosamine Reductase, domain 2"/>
    <property type="match status" value="1"/>
</dbReference>
<dbReference type="SUPFAM" id="SSF56176">
    <property type="entry name" value="FAD-binding/transporter-associated domain-like"/>
    <property type="match status" value="1"/>
</dbReference>
<dbReference type="InterPro" id="IPR006094">
    <property type="entry name" value="Oxid_FAD_bind_N"/>
</dbReference>
<dbReference type="AlphaFoldDB" id="A0A2P8GVX3"/>
<dbReference type="PROSITE" id="PS51387">
    <property type="entry name" value="FAD_PCMH"/>
    <property type="match status" value="1"/>
</dbReference>
<dbReference type="PANTHER" id="PTHR42973:SF39">
    <property type="entry name" value="FAD-BINDING PCMH-TYPE DOMAIN-CONTAINING PROTEIN"/>
    <property type="match status" value="1"/>
</dbReference>
<evidence type="ECO:0000313" key="8">
    <source>
        <dbReference type="EMBL" id="RUQ87337.1"/>
    </source>
</evidence>
<keyword evidence="3" id="KW-0285">Flavoprotein</keyword>
<dbReference type="OrthoDB" id="9775082at2"/>
<dbReference type="Pfam" id="PF01565">
    <property type="entry name" value="FAD_binding_4"/>
    <property type="match status" value="1"/>
</dbReference>
<dbReference type="Proteomes" id="UP000241203">
    <property type="component" value="Unassembled WGS sequence"/>
</dbReference>
<dbReference type="InterPro" id="IPR006093">
    <property type="entry name" value="Oxy_OxRdtase_FAD_BS"/>
</dbReference>
<gene>
    <name evidence="7" type="ORF">CLV49_1724</name>
    <name evidence="8" type="ORF">ELQ93_10585</name>
</gene>
<dbReference type="InterPro" id="IPR050416">
    <property type="entry name" value="FAD-linked_Oxidoreductase"/>
</dbReference>
<dbReference type="GO" id="GO:0016491">
    <property type="term" value="F:oxidoreductase activity"/>
    <property type="evidence" value="ECO:0007669"/>
    <property type="project" value="UniProtKB-KW"/>
</dbReference>
<keyword evidence="5" id="KW-0560">Oxidoreductase</keyword>
<accession>A0A2P8GVX3</accession>
<dbReference type="Gene3D" id="3.30.465.10">
    <property type="match status" value="1"/>
</dbReference>
<organism evidence="7 9">
    <name type="scientific">Labedella gwakjiensis</name>
    <dbReference type="NCBI Taxonomy" id="390269"/>
    <lineage>
        <taxon>Bacteria</taxon>
        <taxon>Bacillati</taxon>
        <taxon>Actinomycetota</taxon>
        <taxon>Actinomycetes</taxon>
        <taxon>Micrococcales</taxon>
        <taxon>Microbacteriaceae</taxon>
        <taxon>Labedella</taxon>
    </lineage>
</organism>
<evidence type="ECO:0000256" key="2">
    <source>
        <dbReference type="ARBA" id="ARBA00005466"/>
    </source>
</evidence>
<dbReference type="InterPro" id="IPR036318">
    <property type="entry name" value="FAD-bd_PCMH-like_sf"/>
</dbReference>
<dbReference type="PROSITE" id="PS00862">
    <property type="entry name" value="OX2_COVAL_FAD"/>
    <property type="match status" value="1"/>
</dbReference>
<dbReference type="EMBL" id="RZGY01000001">
    <property type="protein sequence ID" value="RUQ87337.1"/>
    <property type="molecule type" value="Genomic_DNA"/>
</dbReference>
<evidence type="ECO:0000313" key="7">
    <source>
        <dbReference type="EMBL" id="PSL38112.1"/>
    </source>
</evidence>